<dbReference type="RefSeq" id="WP_119736568.1">
    <property type="nucleotide sequence ID" value="NZ_QYUN01000002.1"/>
</dbReference>
<reference evidence="7 8" key="1">
    <citation type="submission" date="2018-09" db="EMBL/GenBank/DDBJ databases">
        <authorList>
            <person name="Zhu H."/>
        </authorList>
    </citation>
    <scope>NUCLEOTIDE SEQUENCE [LARGE SCALE GENOMIC DNA]</scope>
    <source>
        <strain evidence="7 8">K2R10-39</strain>
    </source>
</reference>
<evidence type="ECO:0000256" key="4">
    <source>
        <dbReference type="ARBA" id="ARBA00023163"/>
    </source>
</evidence>
<keyword evidence="3 5" id="KW-0238">DNA-binding</keyword>
<proteinExistence type="predicted"/>
<dbReference type="PRINTS" id="PR00455">
    <property type="entry name" value="HTHTETR"/>
</dbReference>
<dbReference type="PROSITE" id="PS01081">
    <property type="entry name" value="HTH_TETR_1"/>
    <property type="match status" value="1"/>
</dbReference>
<dbReference type="GO" id="GO:0000976">
    <property type="term" value="F:transcription cis-regulatory region binding"/>
    <property type="evidence" value="ECO:0007669"/>
    <property type="project" value="TreeGrafter"/>
</dbReference>
<dbReference type="Pfam" id="PF00440">
    <property type="entry name" value="TetR_N"/>
    <property type="match status" value="1"/>
</dbReference>
<dbReference type="OrthoDB" id="5816932at2"/>
<comment type="caution">
    <text evidence="7">The sequence shown here is derived from an EMBL/GenBank/DDBJ whole genome shotgun (WGS) entry which is preliminary data.</text>
</comment>
<dbReference type="Pfam" id="PF08361">
    <property type="entry name" value="TetR_C_2"/>
    <property type="match status" value="1"/>
</dbReference>
<dbReference type="PROSITE" id="PS50977">
    <property type="entry name" value="HTH_TETR_2"/>
    <property type="match status" value="1"/>
</dbReference>
<dbReference type="Gene3D" id="1.10.357.10">
    <property type="entry name" value="Tetracycline Repressor, domain 2"/>
    <property type="match status" value="1"/>
</dbReference>
<evidence type="ECO:0000313" key="7">
    <source>
        <dbReference type="EMBL" id="RJG05129.1"/>
    </source>
</evidence>
<feature type="DNA-binding region" description="H-T-H motif" evidence="5">
    <location>
        <begin position="33"/>
        <end position="52"/>
    </location>
</feature>
<evidence type="ECO:0000259" key="6">
    <source>
        <dbReference type="PROSITE" id="PS50977"/>
    </source>
</evidence>
<evidence type="ECO:0000256" key="5">
    <source>
        <dbReference type="PROSITE-ProRule" id="PRU00335"/>
    </source>
</evidence>
<dbReference type="SUPFAM" id="SSF48498">
    <property type="entry name" value="Tetracyclin repressor-like, C-terminal domain"/>
    <property type="match status" value="1"/>
</dbReference>
<gene>
    <name evidence="7" type="ORF">D3870_03045</name>
</gene>
<dbReference type="InterPro" id="IPR001647">
    <property type="entry name" value="HTH_TetR"/>
</dbReference>
<keyword evidence="8" id="KW-1185">Reference proteome</keyword>
<dbReference type="InterPro" id="IPR009057">
    <property type="entry name" value="Homeodomain-like_sf"/>
</dbReference>
<organism evidence="7 8">
    <name type="scientific">Noviherbaspirillum cavernae</name>
    <dbReference type="NCBI Taxonomy" id="2320862"/>
    <lineage>
        <taxon>Bacteria</taxon>
        <taxon>Pseudomonadati</taxon>
        <taxon>Pseudomonadota</taxon>
        <taxon>Betaproteobacteria</taxon>
        <taxon>Burkholderiales</taxon>
        <taxon>Oxalobacteraceae</taxon>
        <taxon>Noviherbaspirillum</taxon>
    </lineage>
</organism>
<keyword evidence="2" id="KW-0805">Transcription regulation</keyword>
<protein>
    <submittedName>
        <fullName evidence="7">TetR family transcriptional regulator</fullName>
    </submittedName>
</protein>
<dbReference type="Proteomes" id="UP000285190">
    <property type="component" value="Unassembled WGS sequence"/>
</dbReference>
<accession>A0A418WY24</accession>
<evidence type="ECO:0000256" key="2">
    <source>
        <dbReference type="ARBA" id="ARBA00023015"/>
    </source>
</evidence>
<keyword evidence="4" id="KW-0804">Transcription</keyword>
<dbReference type="GO" id="GO:0003700">
    <property type="term" value="F:DNA-binding transcription factor activity"/>
    <property type="evidence" value="ECO:0007669"/>
    <property type="project" value="TreeGrafter"/>
</dbReference>
<dbReference type="AlphaFoldDB" id="A0A418WY24"/>
<feature type="domain" description="HTH tetR-type" evidence="6">
    <location>
        <begin position="10"/>
        <end position="70"/>
    </location>
</feature>
<dbReference type="InterPro" id="IPR036271">
    <property type="entry name" value="Tet_transcr_reg_TetR-rel_C_sf"/>
</dbReference>
<sequence>MARNTKEEAIETRNRILDAAENIFHAQGVARTSLADVANAAHVTRGAIYWHFRNKSDLLNAMFERVRLPMESMIEADAEERDADPLARLRSRFVFVLKETVNNPHSRKVFDILLHKCEFVDESDPFFVRHREITREFMAITVQTLRDAVAKGQLPEDLDVDLAGISIQAIVTGLLNNWLFAPESFDLDAIAAPTIDACIDTLRHATSLRKGRGRQR</sequence>
<dbReference type="InterPro" id="IPR013572">
    <property type="entry name" value="Tscrpt_reg_MAATS_C"/>
</dbReference>
<dbReference type="PANTHER" id="PTHR30055">
    <property type="entry name" value="HTH-TYPE TRANSCRIPTIONAL REGULATOR RUTR"/>
    <property type="match status" value="1"/>
</dbReference>
<dbReference type="EMBL" id="QYUN01000002">
    <property type="protein sequence ID" value="RJG05129.1"/>
    <property type="molecule type" value="Genomic_DNA"/>
</dbReference>
<dbReference type="InterPro" id="IPR023772">
    <property type="entry name" value="DNA-bd_HTH_TetR-type_CS"/>
</dbReference>
<evidence type="ECO:0000256" key="3">
    <source>
        <dbReference type="ARBA" id="ARBA00023125"/>
    </source>
</evidence>
<dbReference type="SUPFAM" id="SSF46689">
    <property type="entry name" value="Homeodomain-like"/>
    <property type="match status" value="1"/>
</dbReference>
<dbReference type="InterPro" id="IPR050109">
    <property type="entry name" value="HTH-type_TetR-like_transc_reg"/>
</dbReference>
<name>A0A418WY24_9BURK</name>
<dbReference type="PANTHER" id="PTHR30055:SF240">
    <property type="entry name" value="HTH-TYPE TRANSCRIPTIONAL REGULATOR ACRR"/>
    <property type="match status" value="1"/>
</dbReference>
<keyword evidence="1" id="KW-0678">Repressor</keyword>
<evidence type="ECO:0000256" key="1">
    <source>
        <dbReference type="ARBA" id="ARBA00022491"/>
    </source>
</evidence>
<evidence type="ECO:0000313" key="8">
    <source>
        <dbReference type="Proteomes" id="UP000285190"/>
    </source>
</evidence>